<dbReference type="InterPro" id="IPR019013">
    <property type="entry name" value="Vma21"/>
</dbReference>
<evidence type="ECO:0000256" key="5">
    <source>
        <dbReference type="ARBA" id="ARBA00023329"/>
    </source>
</evidence>
<dbReference type="HAMAP" id="MF_03058">
    <property type="entry name" value="VMA21"/>
    <property type="match status" value="1"/>
</dbReference>
<evidence type="ECO:0000313" key="7">
    <source>
        <dbReference type="EMBL" id="PGH31357.1"/>
    </source>
</evidence>
<keyword evidence="5 6" id="KW-0968">Cytoplasmic vesicle</keyword>
<dbReference type="GO" id="GO:0005789">
    <property type="term" value="C:endoplasmic reticulum membrane"/>
    <property type="evidence" value="ECO:0007669"/>
    <property type="project" value="UniProtKB-SubCell"/>
</dbReference>
<evidence type="ECO:0000256" key="3">
    <source>
        <dbReference type="ARBA" id="ARBA00022989"/>
    </source>
</evidence>
<reference evidence="7 8" key="1">
    <citation type="submission" date="2017-10" db="EMBL/GenBank/DDBJ databases">
        <title>Comparative genomics in systemic dimorphic fungi from Ajellomycetaceae.</title>
        <authorList>
            <person name="Munoz J.F."/>
            <person name="Mcewen J.G."/>
            <person name="Clay O.K."/>
            <person name="Cuomo C.A."/>
        </authorList>
    </citation>
    <scope>NUCLEOTIDE SEQUENCE [LARGE SCALE GENOMIC DNA]</scope>
    <source>
        <strain evidence="7 8">UAMH4076</strain>
    </source>
</reference>
<comment type="caution">
    <text evidence="6">Lacks conserved residue(s) required for the propagation of feature annotation.</text>
</comment>
<dbReference type="GO" id="GO:0070072">
    <property type="term" value="P:vacuolar proton-transporting V-type ATPase complex assembly"/>
    <property type="evidence" value="ECO:0007669"/>
    <property type="project" value="UniProtKB-UniRule"/>
</dbReference>
<gene>
    <name evidence="7" type="ORF">GX50_05837</name>
</gene>
<evidence type="ECO:0000256" key="6">
    <source>
        <dbReference type="HAMAP-Rule" id="MF_03058"/>
    </source>
</evidence>
<protein>
    <submittedName>
        <fullName evidence="7">Vacuolar ATPase assembly integral membrane protein VMA21</fullName>
    </submittedName>
</protein>
<comment type="subcellular location">
    <subcellularLocation>
        <location evidence="6">Endoplasmic reticulum membrane</location>
        <topology evidence="6">Multi-pass membrane protein</topology>
    </subcellularLocation>
    <subcellularLocation>
        <location evidence="6">Endoplasmic reticulum-Golgi intermediate compartment membrane</location>
        <topology evidence="6">Multi-pass membrane protein</topology>
    </subcellularLocation>
    <subcellularLocation>
        <location evidence="6">Cytoplasmic vesicle</location>
        <location evidence="6">COPII-coated vesicle membrane</location>
        <topology evidence="6">Multi-pass membrane protein</topology>
    </subcellularLocation>
</comment>
<feature type="transmembrane region" description="Helical" evidence="6">
    <location>
        <begin position="37"/>
        <end position="58"/>
    </location>
</feature>
<dbReference type="PANTHER" id="PTHR31792:SF3">
    <property type="entry name" value="VACUOLAR ATPASE ASSEMBLY INTEGRAL MEMBRANE PROTEIN VMA21"/>
    <property type="match status" value="1"/>
</dbReference>
<dbReference type="GO" id="GO:0012507">
    <property type="term" value="C:ER to Golgi transport vesicle membrane"/>
    <property type="evidence" value="ECO:0007669"/>
    <property type="project" value="UniProtKB-SubCell"/>
</dbReference>
<keyword evidence="8" id="KW-1185">Reference proteome</keyword>
<feature type="transmembrane region" description="Helical" evidence="6">
    <location>
        <begin position="70"/>
        <end position="89"/>
    </location>
</feature>
<dbReference type="EMBL" id="PDND01000130">
    <property type="protein sequence ID" value="PGH31357.1"/>
    <property type="molecule type" value="Genomic_DNA"/>
</dbReference>
<evidence type="ECO:0000256" key="4">
    <source>
        <dbReference type="ARBA" id="ARBA00023136"/>
    </source>
</evidence>
<name>A0A2B7ZEY2_9EURO</name>
<evidence type="ECO:0000256" key="2">
    <source>
        <dbReference type="ARBA" id="ARBA00022824"/>
    </source>
</evidence>
<dbReference type="GO" id="GO:0033116">
    <property type="term" value="C:endoplasmic reticulum-Golgi intermediate compartment membrane"/>
    <property type="evidence" value="ECO:0007669"/>
    <property type="project" value="UniProtKB-SubCell"/>
</dbReference>
<dbReference type="AlphaFoldDB" id="A0A2B7ZEY2"/>
<evidence type="ECO:0000256" key="1">
    <source>
        <dbReference type="ARBA" id="ARBA00022692"/>
    </source>
</evidence>
<dbReference type="PANTHER" id="PTHR31792">
    <property type="entry name" value="VACUOLAR ATPASE ASSEMBLY INTEGRAL MEMBRANE PROTEIN VMA21"/>
    <property type="match status" value="1"/>
</dbReference>
<evidence type="ECO:0000313" key="8">
    <source>
        <dbReference type="Proteomes" id="UP000226031"/>
    </source>
</evidence>
<keyword evidence="4 6" id="KW-0472">Membrane</keyword>
<dbReference type="Pfam" id="PF09446">
    <property type="entry name" value="VMA21"/>
    <property type="match status" value="1"/>
</dbReference>
<dbReference type="STRING" id="73230.A0A2B7ZEY2"/>
<comment type="function">
    <text evidence="6">Required for the assembly of the V0 complex of the vacuolar ATPase (V-ATPase) in the endoplasmic reticulum.</text>
</comment>
<proteinExistence type="inferred from homology"/>
<comment type="similarity">
    <text evidence="6">Belongs to the VMA21 family.</text>
</comment>
<sequence length="110" mass="11708">MATRRSAATKKGEDVSAQIVPAARSEVKTKGGFPSYVVIKLILVTVAMICAPLGTYFGALNTICGGDSSYAGGLAAISVNVVLIIYLIIAAREDVEESEEEKKEKERKTQ</sequence>
<comment type="caution">
    <text evidence="7">The sequence shown here is derived from an EMBL/GenBank/DDBJ whole genome shotgun (WGS) entry which is preliminary data.</text>
</comment>
<dbReference type="Proteomes" id="UP000226031">
    <property type="component" value="Unassembled WGS sequence"/>
</dbReference>
<keyword evidence="2 6" id="KW-0256">Endoplasmic reticulum</keyword>
<keyword evidence="1 6" id="KW-0812">Transmembrane</keyword>
<keyword evidence="3 6" id="KW-1133">Transmembrane helix</keyword>
<organism evidence="7 8">
    <name type="scientific">[Emmonsia] crescens</name>
    <dbReference type="NCBI Taxonomy" id="73230"/>
    <lineage>
        <taxon>Eukaryota</taxon>
        <taxon>Fungi</taxon>
        <taxon>Dikarya</taxon>
        <taxon>Ascomycota</taxon>
        <taxon>Pezizomycotina</taxon>
        <taxon>Eurotiomycetes</taxon>
        <taxon>Eurotiomycetidae</taxon>
        <taxon>Onygenales</taxon>
        <taxon>Ajellomycetaceae</taxon>
        <taxon>Emergomyces</taxon>
    </lineage>
</organism>
<accession>A0A2B7ZEY2</accession>